<dbReference type="EMBL" id="MU857688">
    <property type="protein sequence ID" value="KAK4245884.1"/>
    <property type="molecule type" value="Genomic_DNA"/>
</dbReference>
<feature type="signal peptide" evidence="1">
    <location>
        <begin position="1"/>
        <end position="19"/>
    </location>
</feature>
<reference evidence="2" key="2">
    <citation type="submission" date="2023-05" db="EMBL/GenBank/DDBJ databases">
        <authorList>
            <consortium name="Lawrence Berkeley National Laboratory"/>
            <person name="Steindorff A."/>
            <person name="Hensen N."/>
            <person name="Bonometti L."/>
            <person name="Westerberg I."/>
            <person name="Brannstrom I.O."/>
            <person name="Guillou S."/>
            <person name="Cros-Aarteil S."/>
            <person name="Calhoun S."/>
            <person name="Haridas S."/>
            <person name="Kuo A."/>
            <person name="Mondo S."/>
            <person name="Pangilinan J."/>
            <person name="Riley R."/>
            <person name="Labutti K."/>
            <person name="Andreopoulos B."/>
            <person name="Lipzen A."/>
            <person name="Chen C."/>
            <person name="Yanf M."/>
            <person name="Daum C."/>
            <person name="Ng V."/>
            <person name="Clum A."/>
            <person name="Ohm R."/>
            <person name="Martin F."/>
            <person name="Silar P."/>
            <person name="Natvig D."/>
            <person name="Lalanne C."/>
            <person name="Gautier V."/>
            <person name="Ament-Velasquez S.L."/>
            <person name="Kruys A."/>
            <person name="Hutchinson M.I."/>
            <person name="Powell A.J."/>
            <person name="Barry K."/>
            <person name="Miller A.N."/>
            <person name="Grigoriev I.V."/>
            <person name="Debuchy R."/>
            <person name="Gladieux P."/>
            <person name="Thoren M.H."/>
            <person name="Johannesson H."/>
        </authorList>
    </citation>
    <scope>NUCLEOTIDE SEQUENCE</scope>
    <source>
        <strain evidence="2">CBS 359.72</strain>
    </source>
</reference>
<feature type="chain" id="PRO_5043007636" evidence="1">
    <location>
        <begin position="20"/>
        <end position="512"/>
    </location>
</feature>
<evidence type="ECO:0000256" key="1">
    <source>
        <dbReference type="SAM" id="SignalP"/>
    </source>
</evidence>
<dbReference type="Proteomes" id="UP001303647">
    <property type="component" value="Unassembled WGS sequence"/>
</dbReference>
<reference evidence="2" key="1">
    <citation type="journal article" date="2023" name="Mol. Phylogenet. Evol.">
        <title>Genome-scale phylogeny and comparative genomics of the fungal order Sordariales.</title>
        <authorList>
            <person name="Hensen N."/>
            <person name="Bonometti L."/>
            <person name="Westerberg I."/>
            <person name="Brannstrom I.O."/>
            <person name="Guillou S."/>
            <person name="Cros-Aarteil S."/>
            <person name="Calhoun S."/>
            <person name="Haridas S."/>
            <person name="Kuo A."/>
            <person name="Mondo S."/>
            <person name="Pangilinan J."/>
            <person name="Riley R."/>
            <person name="LaButti K."/>
            <person name="Andreopoulos B."/>
            <person name="Lipzen A."/>
            <person name="Chen C."/>
            <person name="Yan M."/>
            <person name="Daum C."/>
            <person name="Ng V."/>
            <person name="Clum A."/>
            <person name="Steindorff A."/>
            <person name="Ohm R.A."/>
            <person name="Martin F."/>
            <person name="Silar P."/>
            <person name="Natvig D.O."/>
            <person name="Lalanne C."/>
            <person name="Gautier V."/>
            <person name="Ament-Velasquez S.L."/>
            <person name="Kruys A."/>
            <person name="Hutchinson M.I."/>
            <person name="Powell A.J."/>
            <person name="Barry K."/>
            <person name="Miller A.N."/>
            <person name="Grigoriev I.V."/>
            <person name="Debuchy R."/>
            <person name="Gladieux P."/>
            <person name="Hiltunen Thoren M."/>
            <person name="Johannesson H."/>
        </authorList>
    </citation>
    <scope>NUCLEOTIDE SEQUENCE</scope>
    <source>
        <strain evidence="2">CBS 359.72</strain>
    </source>
</reference>
<organism evidence="2 3">
    <name type="scientific">Corynascus novoguineensis</name>
    <dbReference type="NCBI Taxonomy" id="1126955"/>
    <lineage>
        <taxon>Eukaryota</taxon>
        <taxon>Fungi</taxon>
        <taxon>Dikarya</taxon>
        <taxon>Ascomycota</taxon>
        <taxon>Pezizomycotina</taxon>
        <taxon>Sordariomycetes</taxon>
        <taxon>Sordariomycetidae</taxon>
        <taxon>Sordariales</taxon>
        <taxon>Chaetomiaceae</taxon>
        <taxon>Corynascus</taxon>
    </lineage>
</organism>
<dbReference type="AlphaFoldDB" id="A0AAN7HNA4"/>
<evidence type="ECO:0000313" key="3">
    <source>
        <dbReference type="Proteomes" id="UP001303647"/>
    </source>
</evidence>
<sequence length="512" mass="54019">MARVLSLSVLTAVLAPAIGDAVVGAQLTSEGCTTNSFTTPSWLVQDIELQRSANLTVASFNALNRATNVLIELSCSSSKPAAGWQDCKATDNTEQALVATFRADNATAWLRFNETWSCSDLTPSDPITFSAIGNSSVSLDCSVNEDRTTTCRGAKPVLVKAALSSPIKVTPSYVSGPPGHDAEGCAAESETPAWESGNAFIIIRNDHLGYTASCGGPLTGASGLHQLTCSGQVAVRRPNKYQIETDISFDPDTFVLAINQTWYCDDQDPVEPIAVTASGTTQLSLNCNVFNGTAPSAGSLLSPLDVGGNGTSNGNTTTFCTGGTDGTFEGDKDAISRVPLPPYSLNDPLATADGCTVSSILTPGWWLHDFVTNTTFAHNDTVTARFGMELGRGGLRPTGRFATVAADGVRYSATNGSIDDMPWNECVLEGVGGVALAPTGCEFRYEMASRFLGLRVQWACDDLEKGNPVAFTGEVRTEVPEFTCVTSGKEVRCAEPNPTPWKANVTSVAWES</sequence>
<proteinExistence type="predicted"/>
<comment type="caution">
    <text evidence="2">The sequence shown here is derived from an EMBL/GenBank/DDBJ whole genome shotgun (WGS) entry which is preliminary data.</text>
</comment>
<evidence type="ECO:0000313" key="2">
    <source>
        <dbReference type="EMBL" id="KAK4245884.1"/>
    </source>
</evidence>
<name>A0AAN7HNA4_9PEZI</name>
<protein>
    <submittedName>
        <fullName evidence="2">Uncharacterized protein</fullName>
    </submittedName>
</protein>
<accession>A0AAN7HNA4</accession>
<gene>
    <name evidence="2" type="ORF">C7999DRAFT_15935</name>
</gene>
<keyword evidence="3" id="KW-1185">Reference proteome</keyword>
<keyword evidence="1" id="KW-0732">Signal</keyword>